<comment type="subcellular location">
    <subcellularLocation>
        <location evidence="1">Membrane</location>
    </subcellularLocation>
</comment>
<proteinExistence type="predicted"/>
<evidence type="ECO:0000256" key="6">
    <source>
        <dbReference type="ARBA" id="ARBA00023157"/>
    </source>
</evidence>
<dbReference type="InterPro" id="IPR011106">
    <property type="entry name" value="MANSC_N"/>
</dbReference>
<protein>
    <submittedName>
        <fullName evidence="13">Serine peptidase inhibitor, Kunitz type, 2</fullName>
    </submittedName>
</protein>
<evidence type="ECO:0000256" key="4">
    <source>
        <dbReference type="ARBA" id="ARBA00022900"/>
    </source>
</evidence>
<feature type="domain" description="BPTI/Kunitz inhibitor" evidence="11">
    <location>
        <begin position="163"/>
        <end position="213"/>
    </location>
</feature>
<keyword evidence="4" id="KW-0722">Serine protease inhibitor</keyword>
<evidence type="ECO:0000256" key="1">
    <source>
        <dbReference type="ARBA" id="ARBA00004370"/>
    </source>
</evidence>
<feature type="region of interest" description="Disordered" evidence="8">
    <location>
        <begin position="440"/>
        <end position="473"/>
    </location>
</feature>
<dbReference type="InterPro" id="IPR020901">
    <property type="entry name" value="Prtase_inh_Kunz-CS"/>
</dbReference>
<feature type="transmembrane region" description="Helical" evidence="9">
    <location>
        <begin position="404"/>
        <end position="430"/>
    </location>
</feature>
<dbReference type="PROSITE" id="PS00280">
    <property type="entry name" value="BPTI_KUNITZ_1"/>
    <property type="match status" value="2"/>
</dbReference>
<dbReference type="InterPro" id="IPR036880">
    <property type="entry name" value="Kunitz_BPTI_sf"/>
</dbReference>
<dbReference type="PROSITE" id="PS50986">
    <property type="entry name" value="MANSC"/>
    <property type="match status" value="1"/>
</dbReference>
<evidence type="ECO:0000313" key="13">
    <source>
        <dbReference type="EMBL" id="SBP30392.1"/>
    </source>
</evidence>
<dbReference type="AlphaFoldDB" id="A0A1A7YII5"/>
<feature type="domain" description="BPTI/Kunitz inhibitor" evidence="11">
    <location>
        <begin position="338"/>
        <end position="388"/>
    </location>
</feature>
<dbReference type="SUPFAM" id="SSF57362">
    <property type="entry name" value="BPTI-like"/>
    <property type="match status" value="3"/>
</dbReference>
<dbReference type="GO" id="GO:0004867">
    <property type="term" value="F:serine-type endopeptidase inhibitor activity"/>
    <property type="evidence" value="ECO:0007669"/>
    <property type="project" value="UniProtKB-KW"/>
</dbReference>
<keyword evidence="2" id="KW-0646">Protease inhibitor</keyword>
<dbReference type="InterPro" id="IPR002223">
    <property type="entry name" value="Kunitz_BPTI"/>
</dbReference>
<dbReference type="Pfam" id="PF00014">
    <property type="entry name" value="Kunitz_BPTI"/>
    <property type="match status" value="3"/>
</dbReference>
<dbReference type="EMBL" id="HADX01008160">
    <property type="protein sequence ID" value="SBP30392.1"/>
    <property type="molecule type" value="Transcribed_RNA"/>
</dbReference>
<reference evidence="13" key="1">
    <citation type="submission" date="2016-05" db="EMBL/GenBank/DDBJ databases">
        <authorList>
            <person name="Lavstsen T."/>
            <person name="Jespersen J.S."/>
        </authorList>
    </citation>
    <scope>NUCLEOTIDE SEQUENCE</scope>
    <source>
        <tissue evidence="13">Brain</tissue>
    </source>
</reference>
<dbReference type="SMART" id="SM00131">
    <property type="entry name" value="KU"/>
    <property type="match status" value="3"/>
</dbReference>
<keyword evidence="3 10" id="KW-0732">Signal</keyword>
<keyword evidence="9" id="KW-0812">Transmembrane</keyword>
<name>A0A1A7YII5_9TELE</name>
<evidence type="ECO:0000256" key="2">
    <source>
        <dbReference type="ARBA" id="ARBA00022690"/>
    </source>
</evidence>
<feature type="signal peptide" evidence="10">
    <location>
        <begin position="1"/>
        <end position="40"/>
    </location>
</feature>
<dbReference type="PROSITE" id="PS50279">
    <property type="entry name" value="BPTI_KUNITZ_2"/>
    <property type="match status" value="3"/>
</dbReference>
<gene>
    <name evidence="13" type="primary">SPINT2</name>
</gene>
<dbReference type="FunFam" id="4.10.410.10:FF:000021">
    <property type="entry name" value="Serine protease inhibitor, putative"/>
    <property type="match status" value="1"/>
</dbReference>
<keyword evidence="6" id="KW-1015">Disulfide bond</keyword>
<dbReference type="GO" id="GO:0044483">
    <property type="term" value="P:venom-mediated perturbation of hemostasis"/>
    <property type="evidence" value="ECO:0007669"/>
    <property type="project" value="UniProtKB-ARBA"/>
</dbReference>
<organism evidence="13">
    <name type="scientific">Iconisemion striatum</name>
    <dbReference type="NCBI Taxonomy" id="60296"/>
    <lineage>
        <taxon>Eukaryota</taxon>
        <taxon>Metazoa</taxon>
        <taxon>Chordata</taxon>
        <taxon>Craniata</taxon>
        <taxon>Vertebrata</taxon>
        <taxon>Euteleostomi</taxon>
        <taxon>Actinopterygii</taxon>
        <taxon>Neopterygii</taxon>
        <taxon>Teleostei</taxon>
        <taxon>Neoteleostei</taxon>
        <taxon>Acanthomorphata</taxon>
        <taxon>Ovalentaria</taxon>
        <taxon>Atherinomorphae</taxon>
        <taxon>Cyprinodontiformes</taxon>
        <taxon>Nothobranchiidae</taxon>
        <taxon>Iconisemion</taxon>
    </lineage>
</organism>
<dbReference type="InterPro" id="IPR013980">
    <property type="entry name" value="MANSC_dom"/>
</dbReference>
<dbReference type="PANTHER" id="PTHR47247:SF1">
    <property type="entry name" value="KUNITZ-TYPE PROTEASE INHIBITOR 2"/>
    <property type="match status" value="1"/>
</dbReference>
<evidence type="ECO:0000259" key="11">
    <source>
        <dbReference type="PROSITE" id="PS50279"/>
    </source>
</evidence>
<evidence type="ECO:0000256" key="3">
    <source>
        <dbReference type="ARBA" id="ARBA00022729"/>
    </source>
</evidence>
<dbReference type="Pfam" id="PF07502">
    <property type="entry name" value="MANEC"/>
    <property type="match status" value="1"/>
</dbReference>
<evidence type="ECO:0000256" key="5">
    <source>
        <dbReference type="ARBA" id="ARBA00023136"/>
    </source>
</evidence>
<dbReference type="Gene3D" id="4.10.410.10">
    <property type="entry name" value="Pancreatic trypsin inhibitor Kunitz domain"/>
    <property type="match status" value="3"/>
</dbReference>
<evidence type="ECO:0000256" key="9">
    <source>
        <dbReference type="SAM" id="Phobius"/>
    </source>
</evidence>
<keyword evidence="7" id="KW-0325">Glycoprotein</keyword>
<feature type="domain" description="BPTI/Kunitz inhibitor" evidence="11">
    <location>
        <begin position="266"/>
        <end position="316"/>
    </location>
</feature>
<dbReference type="CDD" id="cd00109">
    <property type="entry name" value="Kunitz-type"/>
    <property type="match status" value="1"/>
</dbReference>
<keyword evidence="5 9" id="KW-0472">Membrane</keyword>
<sequence length="473" mass="51366">MRKSSVGRSDSRVSLHFSLHMMLPKMFLLSFLVQYGSVLGCEWTNPNQGLNMSSLSAGARILGPDIDVLDPENCKAACCSHPDCDLVQVAFPADRTPLCTLVSCMSNGLDVCALQPNSQVRVFRRTLPEARGESPRSGQKLSVVPLQESPETPRSNDTINVLCRLPMKVGPCRAAFPRFFYNVTNQICSGFIYGGCEDNGNNFETQQECEATCSGVTGSVLPEDSTPAPPQLALAQPAAKAPRMAPPEFAAPKSTEPPADQHYELCEVEVKVGPCRASIKRWYFNKEMGSCQTFSYGGCKGNKNNYETEESCKATCAGATVLPSSKKHPDVSSASEHCMLSPDSGPCRAAFPKFYYDPDTNSCKGFVYGGCSGNANNFDSLEDCMKSCSGDGSSDRHGTTRSRWTAAFFLFVTLAVICALLLATLVIITLRRHRLSRRPSSVSDKQELLPDTDELSSLDSVPIPESPKPEQKA</sequence>
<dbReference type="SMART" id="SM00765">
    <property type="entry name" value="MANEC"/>
    <property type="match status" value="1"/>
</dbReference>
<dbReference type="FunFam" id="4.10.410.10:FF:000004">
    <property type="entry name" value="Tissue factor pathway inhibitor"/>
    <property type="match status" value="2"/>
</dbReference>
<evidence type="ECO:0000259" key="12">
    <source>
        <dbReference type="PROSITE" id="PS50986"/>
    </source>
</evidence>
<dbReference type="GO" id="GO:0016020">
    <property type="term" value="C:membrane"/>
    <property type="evidence" value="ECO:0007669"/>
    <property type="project" value="UniProtKB-SubCell"/>
</dbReference>
<feature type="chain" id="PRO_5008363977" evidence="10">
    <location>
        <begin position="41"/>
        <end position="473"/>
    </location>
</feature>
<dbReference type="PRINTS" id="PR00759">
    <property type="entry name" value="BASICPTASE"/>
</dbReference>
<evidence type="ECO:0000256" key="7">
    <source>
        <dbReference type="ARBA" id="ARBA00023180"/>
    </source>
</evidence>
<accession>A0A1A7YII5</accession>
<keyword evidence="9" id="KW-1133">Transmembrane helix</keyword>
<feature type="domain" description="MANSC" evidence="12">
    <location>
        <begin position="43"/>
        <end position="123"/>
    </location>
</feature>
<evidence type="ECO:0000256" key="10">
    <source>
        <dbReference type="SAM" id="SignalP"/>
    </source>
</evidence>
<dbReference type="PANTHER" id="PTHR47247">
    <property type="entry name" value="KUNITZ-TYPE PROTEASE INHIBITOR 2"/>
    <property type="match status" value="1"/>
</dbReference>
<reference evidence="13" key="2">
    <citation type="submission" date="2016-06" db="EMBL/GenBank/DDBJ databases">
        <title>The genome of a short-lived fish provides insights into sex chromosome evolution and the genetic control of aging.</title>
        <authorList>
            <person name="Reichwald K."/>
            <person name="Felder M."/>
            <person name="Petzold A."/>
            <person name="Koch P."/>
            <person name="Groth M."/>
            <person name="Platzer M."/>
        </authorList>
    </citation>
    <scope>NUCLEOTIDE SEQUENCE</scope>
    <source>
        <tissue evidence="13">Brain</tissue>
    </source>
</reference>
<evidence type="ECO:0000256" key="8">
    <source>
        <dbReference type="SAM" id="MobiDB-lite"/>
    </source>
</evidence>
<feature type="region of interest" description="Disordered" evidence="8">
    <location>
        <begin position="127"/>
        <end position="155"/>
    </location>
</feature>